<evidence type="ECO:0000313" key="1">
    <source>
        <dbReference type="EMBL" id="OPX42548.1"/>
    </source>
</evidence>
<protein>
    <submittedName>
        <fullName evidence="1">Uncharacterized protein</fullName>
    </submittedName>
</protein>
<dbReference type="EMBL" id="MZGX01000027">
    <property type="protein sequence ID" value="OPX42548.1"/>
    <property type="molecule type" value="Genomic_DNA"/>
</dbReference>
<keyword evidence="2" id="KW-1185">Reference proteome</keyword>
<proteinExistence type="predicted"/>
<reference evidence="1 2" key="1">
    <citation type="submission" date="2017-03" db="EMBL/GenBank/DDBJ databases">
        <title>Genome sequence of Clostridium hungatei DSM 14427.</title>
        <authorList>
            <person name="Poehlein A."/>
            <person name="Daniel R."/>
        </authorList>
    </citation>
    <scope>NUCLEOTIDE SEQUENCE [LARGE SCALE GENOMIC DNA]</scope>
    <source>
        <strain evidence="1 2">DSM 14427</strain>
    </source>
</reference>
<sequence length="152" mass="17982">MIENFDCTQFITFDSTTAVIDIERLLERFKLIGFELVLDCNIRQVKKEYFKKYVKQHFIELKDDEFMGEFEDWEELDNPPRKIGDFIREINSLIDSNVIQRVTIMLTLFAEEGTTAVENIEVSKNNIKKGLYSMSKHNFEVWTNNLVLEIVD</sequence>
<dbReference type="RefSeq" id="WP_133051120.1">
    <property type="nucleotide sequence ID" value="NZ_MZGX01000027.1"/>
</dbReference>
<dbReference type="Proteomes" id="UP000191554">
    <property type="component" value="Unassembled WGS sequence"/>
</dbReference>
<dbReference type="STRING" id="48256.CLHUN_35150"/>
<comment type="caution">
    <text evidence="1">The sequence shown here is derived from an EMBL/GenBank/DDBJ whole genome shotgun (WGS) entry which is preliminary data.</text>
</comment>
<dbReference type="AlphaFoldDB" id="A0A1V4SFA2"/>
<organism evidence="1 2">
    <name type="scientific">Ruminiclostridium hungatei</name>
    <name type="common">Clostridium hungatei</name>
    <dbReference type="NCBI Taxonomy" id="48256"/>
    <lineage>
        <taxon>Bacteria</taxon>
        <taxon>Bacillati</taxon>
        <taxon>Bacillota</taxon>
        <taxon>Clostridia</taxon>
        <taxon>Eubacteriales</taxon>
        <taxon>Oscillospiraceae</taxon>
        <taxon>Ruminiclostridium</taxon>
    </lineage>
</organism>
<dbReference type="OrthoDB" id="6637514at2"/>
<accession>A0A1V4SFA2</accession>
<evidence type="ECO:0000313" key="2">
    <source>
        <dbReference type="Proteomes" id="UP000191554"/>
    </source>
</evidence>
<name>A0A1V4SFA2_RUMHU</name>
<gene>
    <name evidence="1" type="ORF">CLHUN_35150</name>
</gene>